<protein>
    <recommendedName>
        <fullName evidence="4">Galactokinase</fullName>
        <ecNumber evidence="3">2.7.1.6</ecNumber>
    </recommendedName>
    <alternativeName>
        <fullName evidence="9">Galactose kinase</fullName>
    </alternativeName>
</protein>
<dbReference type="Pfam" id="PF10509">
    <property type="entry name" value="GalKase_gal_bdg"/>
    <property type="match status" value="1"/>
</dbReference>
<dbReference type="InterPro" id="IPR014721">
    <property type="entry name" value="Ribsml_uS5_D2-typ_fold_subgr"/>
</dbReference>
<dbReference type="GO" id="GO:0005524">
    <property type="term" value="F:ATP binding"/>
    <property type="evidence" value="ECO:0007669"/>
    <property type="project" value="UniProtKB-KW"/>
</dbReference>
<dbReference type="InterPro" id="IPR019539">
    <property type="entry name" value="GalKase_N"/>
</dbReference>
<accession>A0A4T0QDN3</accession>
<keyword evidence="8" id="KW-0067">ATP-binding</keyword>
<dbReference type="GO" id="GO:0006012">
    <property type="term" value="P:galactose metabolic process"/>
    <property type="evidence" value="ECO:0007669"/>
    <property type="project" value="UniProtKB-UniPathway"/>
</dbReference>
<dbReference type="PANTHER" id="PTHR10457:SF7">
    <property type="entry name" value="GALACTOKINASE-RELATED"/>
    <property type="match status" value="1"/>
</dbReference>
<organism evidence="15 16">
    <name type="scientific">Wallemia mellicola</name>
    <dbReference type="NCBI Taxonomy" id="1708541"/>
    <lineage>
        <taxon>Eukaryota</taxon>
        <taxon>Fungi</taxon>
        <taxon>Dikarya</taxon>
        <taxon>Basidiomycota</taxon>
        <taxon>Wallemiomycotina</taxon>
        <taxon>Wallemiomycetes</taxon>
        <taxon>Wallemiales</taxon>
        <taxon>Wallemiaceae</taxon>
        <taxon>Wallemia</taxon>
    </lineage>
</organism>
<dbReference type="PRINTS" id="PR00473">
    <property type="entry name" value="GALCTOKINASE"/>
</dbReference>
<evidence type="ECO:0000256" key="7">
    <source>
        <dbReference type="ARBA" id="ARBA00022777"/>
    </source>
</evidence>
<sequence length="520" mass="55636">MVAPADLPLVTVDAIDKVYPADRVAAQGVRWNNLVEDFKKTYGYKPTCIVRAPGRVNLIDATIGEHIDHALFGVVPMAIVPDVIIAVGPRNDTKEIRTSNVDKKYGPTAFTPSKNSNGEAVVDIDIRQLQWHSYVKAALLGYLKHPHSGGDSIGLDLLYDGTVPAGSGLSSSAAMVISSLLAMLTANGKVDGLTKGDLVKMSMGAEGNVGVNTGGMDQAASVISTPAAALYVQFYPNLAGEPVPIPKTQPEISFVIANTLVTSDKATTAKFNYNLRVVETLAGASLLAKRLGMNYKPKDKVAYRQVVSDLAGGEHSLTGAGVNKSDITASLRQAFKDALDAIEKHLGNSAERDGLTEEELIAALGISKEEFTEIYLKLAVEPIGGKYRLHIRAKHILEEALRVLEFRKTIETETESLPKALGEIMNKSQESCRDQFGCSCKEIDEITSIALEEGALGSRLTGAGWGGSTVSLVPAEIVPQFIANVSKRYSKYQGLPQEQLDQAIFATLPSSGACETVHNI</sequence>
<evidence type="ECO:0000256" key="4">
    <source>
        <dbReference type="ARBA" id="ARBA00019487"/>
    </source>
</evidence>
<keyword evidence="5" id="KW-0808">Transferase</keyword>
<feature type="domain" description="GHMP kinase N-terminal" evidence="11">
    <location>
        <begin position="134"/>
        <end position="223"/>
    </location>
</feature>
<name>A0A4T0QDN3_9BASI</name>
<keyword evidence="6" id="KW-0547">Nucleotide-binding</keyword>
<proteinExistence type="inferred from homology"/>
<comment type="similarity">
    <text evidence="2">Belongs to the GHMP kinase family. GalK subfamily.</text>
</comment>
<evidence type="ECO:0000256" key="1">
    <source>
        <dbReference type="ARBA" id="ARBA00004947"/>
    </source>
</evidence>
<dbReference type="NCBIfam" id="TIGR00131">
    <property type="entry name" value="gal_kin"/>
    <property type="match status" value="1"/>
</dbReference>
<evidence type="ECO:0000259" key="13">
    <source>
        <dbReference type="Pfam" id="PF10509"/>
    </source>
</evidence>
<dbReference type="GO" id="GO:0004335">
    <property type="term" value="F:galactokinase activity"/>
    <property type="evidence" value="ECO:0007669"/>
    <property type="project" value="UniProtKB-EC"/>
</dbReference>
<evidence type="ECO:0000256" key="5">
    <source>
        <dbReference type="ARBA" id="ARBA00022679"/>
    </source>
</evidence>
<dbReference type="UniPathway" id="UPA00214"/>
<dbReference type="PRINTS" id="PR00959">
    <property type="entry name" value="MEVGALKINASE"/>
</dbReference>
<evidence type="ECO:0000256" key="8">
    <source>
        <dbReference type="ARBA" id="ARBA00022840"/>
    </source>
</evidence>
<dbReference type="Proteomes" id="UP000307169">
    <property type="component" value="Unassembled WGS sequence"/>
</dbReference>
<dbReference type="PIRSF" id="PIRSF000530">
    <property type="entry name" value="Galactokinase"/>
    <property type="match status" value="1"/>
</dbReference>
<evidence type="ECO:0000313" key="16">
    <source>
        <dbReference type="Proteomes" id="UP000307169"/>
    </source>
</evidence>
<comment type="caution">
    <text evidence="15">The sequence shown here is derived from an EMBL/GenBank/DDBJ whole genome shotgun (WGS) entry which is preliminary data.</text>
</comment>
<evidence type="ECO:0000256" key="3">
    <source>
        <dbReference type="ARBA" id="ARBA00012315"/>
    </source>
</evidence>
<dbReference type="InterPro" id="IPR006203">
    <property type="entry name" value="GHMP_knse_ATP-bd_CS"/>
</dbReference>
<dbReference type="GO" id="GO:0005829">
    <property type="term" value="C:cytosol"/>
    <property type="evidence" value="ECO:0007669"/>
    <property type="project" value="TreeGrafter"/>
</dbReference>
<evidence type="ECO:0000313" key="17">
    <source>
        <dbReference type="Proteomes" id="UP000310685"/>
    </source>
</evidence>
<dbReference type="EC" id="2.7.1.6" evidence="3"/>
<dbReference type="InterPro" id="IPR000705">
    <property type="entry name" value="Galactokinase"/>
</dbReference>
<dbReference type="Gene3D" id="3.30.70.3170">
    <property type="match status" value="1"/>
</dbReference>
<evidence type="ECO:0000259" key="12">
    <source>
        <dbReference type="Pfam" id="PF08544"/>
    </source>
</evidence>
<dbReference type="Proteomes" id="UP000310685">
    <property type="component" value="Unassembled WGS sequence"/>
</dbReference>
<dbReference type="InterPro" id="IPR036554">
    <property type="entry name" value="GHMP_kinase_C_sf"/>
</dbReference>
<dbReference type="PANTHER" id="PTHR10457">
    <property type="entry name" value="MEVALONATE KINASE/GALACTOKINASE"/>
    <property type="match status" value="1"/>
</dbReference>
<evidence type="ECO:0000256" key="9">
    <source>
        <dbReference type="ARBA" id="ARBA00029590"/>
    </source>
</evidence>
<comment type="catalytic activity">
    <reaction evidence="10">
        <text>alpha-D-galactose + ATP = alpha-D-galactose 1-phosphate + ADP + H(+)</text>
        <dbReference type="Rhea" id="RHEA:13553"/>
        <dbReference type="ChEBI" id="CHEBI:15378"/>
        <dbReference type="ChEBI" id="CHEBI:28061"/>
        <dbReference type="ChEBI" id="CHEBI:30616"/>
        <dbReference type="ChEBI" id="CHEBI:58336"/>
        <dbReference type="ChEBI" id="CHEBI:456216"/>
        <dbReference type="EC" id="2.7.1.6"/>
    </reaction>
    <physiologicalReaction direction="left-to-right" evidence="10">
        <dbReference type="Rhea" id="RHEA:13554"/>
    </physiologicalReaction>
</comment>
<dbReference type="InterPro" id="IPR006206">
    <property type="entry name" value="Mevalonate/galactokinase"/>
</dbReference>
<gene>
    <name evidence="15" type="ORF">E3Q17_01765</name>
    <name evidence="14" type="ORF">E3Q22_02765</name>
</gene>
<dbReference type="EMBL" id="SPRH01000016">
    <property type="protein sequence ID" value="TIC01649.1"/>
    <property type="molecule type" value="Genomic_DNA"/>
</dbReference>
<evidence type="ECO:0000256" key="10">
    <source>
        <dbReference type="ARBA" id="ARBA00049538"/>
    </source>
</evidence>
<evidence type="ECO:0000256" key="6">
    <source>
        <dbReference type="ARBA" id="ARBA00022741"/>
    </source>
</evidence>
<dbReference type="PROSITE" id="PS00627">
    <property type="entry name" value="GHMP_KINASES_ATP"/>
    <property type="match status" value="1"/>
</dbReference>
<dbReference type="SUPFAM" id="SSF55060">
    <property type="entry name" value="GHMP Kinase, C-terminal domain"/>
    <property type="match status" value="1"/>
</dbReference>
<dbReference type="InterPro" id="IPR006204">
    <property type="entry name" value="GHMP_kinase_N_dom"/>
</dbReference>
<reference evidence="16 17" key="1">
    <citation type="submission" date="2019-03" db="EMBL/GenBank/DDBJ databases">
        <title>Sequencing 25 genomes of Wallemia mellicola.</title>
        <authorList>
            <person name="Gostincar C."/>
        </authorList>
    </citation>
    <scope>NUCLEOTIDE SEQUENCE [LARGE SCALE GENOMIC DNA]</scope>
    <source>
        <strain evidence="15 16">EXF-1262</strain>
        <strain evidence="14 17">EXF-6152</strain>
    </source>
</reference>
<dbReference type="Pfam" id="PF08544">
    <property type="entry name" value="GHMP_kinases_C"/>
    <property type="match status" value="1"/>
</dbReference>
<feature type="domain" description="GHMP kinase C-terminal" evidence="12">
    <location>
        <begin position="418"/>
        <end position="490"/>
    </location>
</feature>
<dbReference type="SUPFAM" id="SSF54211">
    <property type="entry name" value="Ribosomal protein S5 domain 2-like"/>
    <property type="match status" value="1"/>
</dbReference>
<dbReference type="Gene3D" id="3.30.230.10">
    <property type="match status" value="1"/>
</dbReference>
<evidence type="ECO:0000313" key="14">
    <source>
        <dbReference type="EMBL" id="TIB78104.1"/>
    </source>
</evidence>
<keyword evidence="7 15" id="KW-0418">Kinase</keyword>
<evidence type="ECO:0000256" key="2">
    <source>
        <dbReference type="ARBA" id="ARBA00006566"/>
    </source>
</evidence>
<dbReference type="Gene3D" id="1.20.1440.340">
    <property type="match status" value="1"/>
</dbReference>
<dbReference type="AlphaFoldDB" id="A0A4T0QDN3"/>
<comment type="pathway">
    <text evidence="1">Carbohydrate metabolism; galactose metabolism.</text>
</comment>
<dbReference type="InterPro" id="IPR020568">
    <property type="entry name" value="Ribosomal_Su5_D2-typ_SF"/>
</dbReference>
<dbReference type="EMBL" id="SPRC01000029">
    <property type="protein sequence ID" value="TIB78104.1"/>
    <property type="molecule type" value="Genomic_DNA"/>
</dbReference>
<dbReference type="Pfam" id="PF00288">
    <property type="entry name" value="GHMP_kinases_N"/>
    <property type="match status" value="1"/>
</dbReference>
<feature type="domain" description="Galactokinase N-terminal" evidence="13">
    <location>
        <begin position="36"/>
        <end position="89"/>
    </location>
</feature>
<evidence type="ECO:0000313" key="15">
    <source>
        <dbReference type="EMBL" id="TIC01649.1"/>
    </source>
</evidence>
<evidence type="ECO:0000259" key="11">
    <source>
        <dbReference type="Pfam" id="PF00288"/>
    </source>
</evidence>
<dbReference type="InterPro" id="IPR013750">
    <property type="entry name" value="GHMP_kinase_C_dom"/>
</dbReference>